<proteinExistence type="predicted"/>
<dbReference type="CDD" id="cd06627">
    <property type="entry name" value="STKc_Cdc7_like"/>
    <property type="match status" value="1"/>
</dbReference>
<dbReference type="PROSITE" id="PS50011">
    <property type="entry name" value="PROTEIN_KINASE_DOM"/>
    <property type="match status" value="1"/>
</dbReference>
<feature type="binding site" evidence="6">
    <location>
        <position position="75"/>
    </location>
    <ligand>
        <name>ATP</name>
        <dbReference type="ChEBI" id="CHEBI:30616"/>
    </ligand>
</feature>
<dbReference type="InterPro" id="IPR011993">
    <property type="entry name" value="PH-like_dom_sf"/>
</dbReference>
<feature type="domain" description="Protein kinase" evidence="9">
    <location>
        <begin position="46"/>
        <end position="298"/>
    </location>
</feature>
<dbReference type="EMBL" id="JAGTXO010000033">
    <property type="protein sequence ID" value="KAG8460341.1"/>
    <property type="molecule type" value="Genomic_DNA"/>
</dbReference>
<keyword evidence="2" id="KW-0808">Transferase</keyword>
<evidence type="ECO:0008006" key="12">
    <source>
        <dbReference type="Google" id="ProtNLM"/>
    </source>
</evidence>
<dbReference type="Gene3D" id="1.10.510.10">
    <property type="entry name" value="Transferase(Phosphotransferase) domain 1"/>
    <property type="match status" value="1"/>
</dbReference>
<evidence type="ECO:0000256" key="5">
    <source>
        <dbReference type="ARBA" id="ARBA00022840"/>
    </source>
</evidence>
<dbReference type="PRINTS" id="PR00109">
    <property type="entry name" value="TYRKINASE"/>
</dbReference>
<evidence type="ECO:0000259" key="9">
    <source>
        <dbReference type="PROSITE" id="PS50011"/>
    </source>
</evidence>
<dbReference type="Pfam" id="PF00169">
    <property type="entry name" value="PH"/>
    <property type="match status" value="1"/>
</dbReference>
<feature type="region of interest" description="Disordered" evidence="7">
    <location>
        <begin position="355"/>
        <end position="374"/>
    </location>
</feature>
<keyword evidence="1" id="KW-0723">Serine/threonine-protein kinase</keyword>
<evidence type="ECO:0000256" key="1">
    <source>
        <dbReference type="ARBA" id="ARBA00022527"/>
    </source>
</evidence>
<dbReference type="InterPro" id="IPR017441">
    <property type="entry name" value="Protein_kinase_ATP_BS"/>
</dbReference>
<dbReference type="InterPro" id="IPR001245">
    <property type="entry name" value="Ser-Thr/Tyr_kinase_cat_dom"/>
</dbReference>
<keyword evidence="11" id="KW-1185">Reference proteome</keyword>
<feature type="region of interest" description="Disordered" evidence="7">
    <location>
        <begin position="1"/>
        <end position="34"/>
    </location>
</feature>
<dbReference type="SUPFAM" id="SSF50729">
    <property type="entry name" value="PH domain-like"/>
    <property type="match status" value="1"/>
</dbReference>
<dbReference type="Pfam" id="PF00069">
    <property type="entry name" value="Pkinase"/>
    <property type="match status" value="1"/>
</dbReference>
<feature type="domain" description="PH" evidence="8">
    <location>
        <begin position="421"/>
        <end position="521"/>
    </location>
</feature>
<dbReference type="PROSITE" id="PS50003">
    <property type="entry name" value="PH_DOMAIN"/>
    <property type="match status" value="1"/>
</dbReference>
<dbReference type="PROSITE" id="PS00107">
    <property type="entry name" value="PROTEIN_KINASE_ATP"/>
    <property type="match status" value="1"/>
</dbReference>
<feature type="region of interest" description="Disordered" evidence="7">
    <location>
        <begin position="555"/>
        <end position="605"/>
    </location>
</feature>
<organism evidence="10 11">
    <name type="scientific">Diacronema lutheri</name>
    <name type="common">Unicellular marine alga</name>
    <name type="synonym">Monochrysis lutheri</name>
    <dbReference type="NCBI Taxonomy" id="2081491"/>
    <lineage>
        <taxon>Eukaryota</taxon>
        <taxon>Haptista</taxon>
        <taxon>Haptophyta</taxon>
        <taxon>Pavlovophyceae</taxon>
        <taxon>Pavlovales</taxon>
        <taxon>Pavlovaceae</taxon>
        <taxon>Diacronema</taxon>
    </lineage>
</organism>
<protein>
    <recommendedName>
        <fullName evidence="12">Non-specific serine/threonine protein kinase</fullName>
    </recommendedName>
</protein>
<dbReference type="Proteomes" id="UP000751190">
    <property type="component" value="Unassembled WGS sequence"/>
</dbReference>
<evidence type="ECO:0000256" key="4">
    <source>
        <dbReference type="ARBA" id="ARBA00022777"/>
    </source>
</evidence>
<dbReference type="SMART" id="SM00233">
    <property type="entry name" value="PH"/>
    <property type="match status" value="1"/>
</dbReference>
<evidence type="ECO:0000256" key="6">
    <source>
        <dbReference type="PROSITE-ProRule" id="PRU10141"/>
    </source>
</evidence>
<evidence type="ECO:0000256" key="7">
    <source>
        <dbReference type="SAM" id="MobiDB-lite"/>
    </source>
</evidence>
<dbReference type="InterPro" id="IPR011009">
    <property type="entry name" value="Kinase-like_dom_sf"/>
</dbReference>
<dbReference type="InterPro" id="IPR008271">
    <property type="entry name" value="Ser/Thr_kinase_AS"/>
</dbReference>
<feature type="compositionally biased region" description="Low complexity" evidence="7">
    <location>
        <begin position="583"/>
        <end position="595"/>
    </location>
</feature>
<dbReference type="SUPFAM" id="SSF56112">
    <property type="entry name" value="Protein kinase-like (PK-like)"/>
    <property type="match status" value="1"/>
</dbReference>
<dbReference type="OrthoDB" id="8693905at2759"/>
<comment type="caution">
    <text evidence="10">The sequence shown here is derived from an EMBL/GenBank/DDBJ whole genome shotgun (WGS) entry which is preliminary data.</text>
</comment>
<evidence type="ECO:0000259" key="8">
    <source>
        <dbReference type="PROSITE" id="PS50003"/>
    </source>
</evidence>
<dbReference type="CDD" id="cd00821">
    <property type="entry name" value="PH"/>
    <property type="match status" value="1"/>
</dbReference>
<name>A0A8J6C6R4_DIALT</name>
<dbReference type="Gene3D" id="2.30.29.30">
    <property type="entry name" value="Pleckstrin-homology domain (PH domain)/Phosphotyrosine-binding domain (PTB)"/>
    <property type="match status" value="1"/>
</dbReference>
<dbReference type="InterPro" id="IPR050538">
    <property type="entry name" value="MAP_kinase_kinase_kinase"/>
</dbReference>
<dbReference type="InterPro" id="IPR001849">
    <property type="entry name" value="PH_domain"/>
</dbReference>
<feature type="compositionally biased region" description="Basic and acidic residues" evidence="7">
    <location>
        <begin position="13"/>
        <end position="24"/>
    </location>
</feature>
<keyword evidence="5 6" id="KW-0067">ATP-binding</keyword>
<keyword evidence="4" id="KW-0418">Kinase</keyword>
<dbReference type="PANTHER" id="PTHR48016:SF4">
    <property type="entry name" value="PROTEIN KINASE DOMAIN-CONTAINING PROTEIN"/>
    <property type="match status" value="1"/>
</dbReference>
<sequence length="605" mass="66168">MPEVGAPPPTAAGEERGPEERPPEVPDVAEEIRSRRRNQTLIGSKFALGDDLGRGSSGRVFKALNTENGDFAAIKAIALTGISEARLHGIETEINMLRRLSHPRIVQYYECITDAKQLYIVLEYVENGSLSDILRKFGRLPEQLVIRYIAQVLEALDFLHERAIIHRDIKGANVLVTKDGHVKLADFGVARLADDHTTKTQSVAGTPYWMAPEIIEMSAFTTASDIWSVGCTVLELLTGVPPHFELTQMSAMYHIVNDAHPPLPDGLTDELRDFLMKCFVKDVHRRARASELRAHPWLTSSSRSHLALSRDISDSLPAFMTHTVDHETSWLSSEGTPAPGADDSPAAEELRSRLQQAAGGARTPRARVVSAADKQRRLAAAAGQGMALPEGAPATEQGGGMPLGTDAGRVSPGSPFNSENDLPLCGFLWKRGTSSLGKLAYYKRYFYLKQGALCYCSGRTDSTIQQSLEKQIPLTSISSVDVSSTERFEFHMRCDSRLYQFRSRTLREMQVWVETLKEEQLRHQGIFAQPTPAAPRRQAPAFSTVAVDARARPLRHSHASGLDALQPAGSRSPRVGRAPPPTKASSPAAAASGPPVGVLRPVLTR</sequence>
<dbReference type="GO" id="GO:0005524">
    <property type="term" value="F:ATP binding"/>
    <property type="evidence" value="ECO:0007669"/>
    <property type="project" value="UniProtKB-UniRule"/>
</dbReference>
<evidence type="ECO:0000256" key="3">
    <source>
        <dbReference type="ARBA" id="ARBA00022741"/>
    </source>
</evidence>
<dbReference type="OMA" id="HERAIIH"/>
<dbReference type="GO" id="GO:0005737">
    <property type="term" value="C:cytoplasm"/>
    <property type="evidence" value="ECO:0007669"/>
    <property type="project" value="TreeGrafter"/>
</dbReference>
<dbReference type="GO" id="GO:0004709">
    <property type="term" value="F:MAP kinase kinase kinase activity"/>
    <property type="evidence" value="ECO:0007669"/>
    <property type="project" value="TreeGrafter"/>
</dbReference>
<dbReference type="InterPro" id="IPR000719">
    <property type="entry name" value="Prot_kinase_dom"/>
</dbReference>
<feature type="region of interest" description="Disordered" evidence="7">
    <location>
        <begin position="327"/>
        <end position="349"/>
    </location>
</feature>
<accession>A0A8J6C6R4</accession>
<dbReference type="PROSITE" id="PS00108">
    <property type="entry name" value="PROTEIN_KINASE_ST"/>
    <property type="match status" value="1"/>
</dbReference>
<keyword evidence="3 6" id="KW-0547">Nucleotide-binding</keyword>
<dbReference type="SMART" id="SM00220">
    <property type="entry name" value="S_TKc"/>
    <property type="match status" value="1"/>
</dbReference>
<feature type="compositionally biased region" description="Pro residues" evidence="7">
    <location>
        <begin position="1"/>
        <end position="10"/>
    </location>
</feature>
<dbReference type="AlphaFoldDB" id="A0A8J6C6R4"/>
<reference evidence="10" key="1">
    <citation type="submission" date="2021-05" db="EMBL/GenBank/DDBJ databases">
        <title>The genome of the haptophyte Pavlova lutheri (Diacronema luteri, Pavlovales) - a model for lipid biosynthesis in eukaryotic algae.</title>
        <authorList>
            <person name="Hulatt C.J."/>
            <person name="Posewitz M.C."/>
        </authorList>
    </citation>
    <scope>NUCLEOTIDE SEQUENCE</scope>
    <source>
        <strain evidence="10">NIVA-4/92</strain>
    </source>
</reference>
<gene>
    <name evidence="10" type="ORF">KFE25_011832</name>
</gene>
<evidence type="ECO:0000313" key="11">
    <source>
        <dbReference type="Proteomes" id="UP000751190"/>
    </source>
</evidence>
<dbReference type="PANTHER" id="PTHR48016">
    <property type="entry name" value="MAP KINASE KINASE KINASE SSK2-RELATED-RELATED"/>
    <property type="match status" value="1"/>
</dbReference>
<evidence type="ECO:0000313" key="10">
    <source>
        <dbReference type="EMBL" id="KAG8460341.1"/>
    </source>
</evidence>
<evidence type="ECO:0000256" key="2">
    <source>
        <dbReference type="ARBA" id="ARBA00022679"/>
    </source>
</evidence>